<keyword evidence="2" id="KW-1185">Reference proteome</keyword>
<comment type="caution">
    <text evidence="1">The sequence shown here is derived from an EMBL/GenBank/DDBJ whole genome shotgun (WGS) entry which is preliminary data.</text>
</comment>
<name>A0A2W2AVY2_9BACT</name>
<dbReference type="EMBL" id="QKTW01000022">
    <property type="protein sequence ID" value="PZF71838.1"/>
    <property type="molecule type" value="Genomic_DNA"/>
</dbReference>
<dbReference type="Proteomes" id="UP000248745">
    <property type="component" value="Unassembled WGS sequence"/>
</dbReference>
<reference evidence="1 2" key="1">
    <citation type="submission" date="2018-06" db="EMBL/GenBank/DDBJ databases">
        <title>Mucibacter soli gen. nov., sp. nov., a new member of the family Chitinophagaceae producing mucin.</title>
        <authorList>
            <person name="Kim M.-K."/>
            <person name="Park S."/>
            <person name="Kim T.-S."/>
            <person name="Joung Y."/>
            <person name="Han J.-H."/>
            <person name="Kim S.B."/>
        </authorList>
    </citation>
    <scope>NUCLEOTIDE SEQUENCE [LARGE SCALE GENOMIC DNA]</scope>
    <source>
        <strain evidence="1 2">R1-15</strain>
    </source>
</reference>
<gene>
    <name evidence="1" type="ORF">DN068_17410</name>
</gene>
<evidence type="ECO:0000313" key="1">
    <source>
        <dbReference type="EMBL" id="PZF71838.1"/>
    </source>
</evidence>
<dbReference type="AlphaFoldDB" id="A0A2W2AVY2"/>
<sequence>MRAAKADSVKRSLVLVSGTSQPGGVPLQIKISCAKNVVYDIADLRLYITITNKSYHAQRFLFDRPIPASGGIWAEQCVITNAQNRTVTKNNSPEIPKQPVKDLERYYYNLGPGEWIMKGYPVNTLAVFDEAQLKKGKLPPGRYSLQLYIHNNPSNVVNFIVR</sequence>
<evidence type="ECO:0000313" key="2">
    <source>
        <dbReference type="Proteomes" id="UP000248745"/>
    </source>
</evidence>
<accession>A0A2W2AVY2</accession>
<proteinExistence type="predicted"/>
<organism evidence="1 2">
    <name type="scientific">Taibaiella soli</name>
    <dbReference type="NCBI Taxonomy" id="1649169"/>
    <lineage>
        <taxon>Bacteria</taxon>
        <taxon>Pseudomonadati</taxon>
        <taxon>Bacteroidota</taxon>
        <taxon>Chitinophagia</taxon>
        <taxon>Chitinophagales</taxon>
        <taxon>Chitinophagaceae</taxon>
        <taxon>Taibaiella</taxon>
    </lineage>
</organism>
<protein>
    <submittedName>
        <fullName evidence="1">Uncharacterized protein</fullName>
    </submittedName>
</protein>